<feature type="domain" description="Fe/B12 periplasmic-binding" evidence="2">
    <location>
        <begin position="31"/>
        <end position="278"/>
    </location>
</feature>
<accession>A0A212IU13</accession>
<reference evidence="3" key="1">
    <citation type="submission" date="2016-04" db="EMBL/GenBank/DDBJ databases">
        <authorList>
            <person name="Evans L.H."/>
            <person name="Alamgir A."/>
            <person name="Owens N."/>
            <person name="Weber N.D."/>
            <person name="Virtaneva K."/>
            <person name="Barbian K."/>
            <person name="Babar A."/>
            <person name="Rosenke K."/>
        </authorList>
    </citation>
    <scope>NUCLEOTIDE SEQUENCE</scope>
    <source>
        <strain evidence="3">86</strain>
    </source>
</reference>
<gene>
    <name evidence="3" type="primary">hmuT</name>
    <name evidence="3" type="ORF">KL86APRO_10031</name>
</gene>
<evidence type="ECO:0000259" key="2">
    <source>
        <dbReference type="PROSITE" id="PS50983"/>
    </source>
</evidence>
<protein>
    <submittedName>
        <fullName evidence="3">Putative Hemin-binding periplasmic protein HmuT</fullName>
    </submittedName>
</protein>
<evidence type="ECO:0000313" key="3">
    <source>
        <dbReference type="EMBL" id="SBV90681.1"/>
    </source>
</evidence>
<dbReference type="InterPro" id="IPR050902">
    <property type="entry name" value="ABC_Transporter_SBP"/>
</dbReference>
<dbReference type="AlphaFoldDB" id="A0A212IU13"/>
<dbReference type="InterPro" id="IPR002491">
    <property type="entry name" value="ABC_transptr_periplasmic_BD"/>
</dbReference>
<dbReference type="PANTHER" id="PTHR30535">
    <property type="entry name" value="VITAMIN B12-BINDING PROTEIN"/>
    <property type="match status" value="1"/>
</dbReference>
<feature type="signal peptide" evidence="1">
    <location>
        <begin position="1"/>
        <end position="27"/>
    </location>
</feature>
<evidence type="ECO:0000256" key="1">
    <source>
        <dbReference type="SAM" id="SignalP"/>
    </source>
</evidence>
<dbReference type="Pfam" id="PF01497">
    <property type="entry name" value="Peripla_BP_2"/>
    <property type="match status" value="1"/>
</dbReference>
<organism evidence="3">
    <name type="scientific">uncultured Alphaproteobacteria bacterium</name>
    <dbReference type="NCBI Taxonomy" id="91750"/>
    <lineage>
        <taxon>Bacteria</taxon>
        <taxon>Pseudomonadati</taxon>
        <taxon>Pseudomonadota</taxon>
        <taxon>Alphaproteobacteria</taxon>
        <taxon>environmental samples</taxon>
    </lineage>
</organism>
<dbReference type="Gene3D" id="3.40.50.1980">
    <property type="entry name" value="Nitrogenase molybdenum iron protein domain"/>
    <property type="match status" value="2"/>
</dbReference>
<dbReference type="EMBL" id="FLUO01000001">
    <property type="protein sequence ID" value="SBV90681.1"/>
    <property type="molecule type" value="Genomic_DNA"/>
</dbReference>
<proteinExistence type="predicted"/>
<name>A0A212IU13_9PROT</name>
<keyword evidence="1" id="KW-0732">Signal</keyword>
<dbReference type="PANTHER" id="PTHR30535:SF4">
    <property type="entry name" value="HEMIN-BINDING PERIPLASMIC PROTEIN HMUT"/>
    <property type="match status" value="1"/>
</dbReference>
<dbReference type="PROSITE" id="PS50983">
    <property type="entry name" value="FE_B12_PBP"/>
    <property type="match status" value="1"/>
</dbReference>
<dbReference type="SUPFAM" id="SSF53807">
    <property type="entry name" value="Helical backbone' metal receptor"/>
    <property type="match status" value="1"/>
</dbReference>
<feature type="chain" id="PRO_5012894366" evidence="1">
    <location>
        <begin position="28"/>
        <end position="278"/>
    </location>
</feature>
<sequence>MIRSAFISRRRFLAVAAVAAMPLPAWAETRRVISVGAPVTEIVFALGGGGEVVAVDTTSLYPAAAQALPKVGYMRTLSAEGLASLTPDLVLAETGSGPKAALDRLRKLGIRIVLADDRPTVDGLVGKIAAIGRELGREDAAARLSAEVSARFAGVSGGLGERPVLCLAHLLDGRFLAAGEDTVGDSLIRLAGGRNAFAPVSGHRLASAEAIVASAPEMIVVGAATLAGVGGVDALLAHPDLALTPAAERRAVAAIDDTLMIGFGPRTPDAVAAIAAAR</sequence>